<reference evidence="2" key="1">
    <citation type="submission" date="2021-01" db="EMBL/GenBank/DDBJ databases">
        <title>Whole genome shotgun sequence of Sphaerimonospora thailandensis NBRC 107569.</title>
        <authorList>
            <person name="Komaki H."/>
            <person name="Tamura T."/>
        </authorList>
    </citation>
    <scope>NUCLEOTIDE SEQUENCE</scope>
    <source>
        <strain evidence="2">NBRC 107569</strain>
    </source>
</reference>
<dbReference type="PANTHER" id="PTHR31793">
    <property type="entry name" value="4-HYDROXYBENZOYL-COA THIOESTERASE FAMILY MEMBER"/>
    <property type="match status" value="1"/>
</dbReference>
<feature type="region of interest" description="Disordered" evidence="1">
    <location>
        <begin position="1"/>
        <end position="30"/>
    </location>
</feature>
<gene>
    <name evidence="2" type="ORF">Mth01_40130</name>
</gene>
<evidence type="ECO:0000313" key="3">
    <source>
        <dbReference type="Proteomes" id="UP000610966"/>
    </source>
</evidence>
<dbReference type="AlphaFoldDB" id="A0A8J3RBV9"/>
<dbReference type="CDD" id="cd00586">
    <property type="entry name" value="4HBT"/>
    <property type="match status" value="1"/>
</dbReference>
<protein>
    <submittedName>
        <fullName evidence="2">Thioesterase</fullName>
    </submittedName>
</protein>
<keyword evidence="3" id="KW-1185">Reference proteome</keyword>
<proteinExistence type="predicted"/>
<dbReference type="EMBL" id="BOOG01000039">
    <property type="protein sequence ID" value="GIH71760.1"/>
    <property type="molecule type" value="Genomic_DNA"/>
</dbReference>
<name>A0A8J3RBV9_9ACTN</name>
<dbReference type="GO" id="GO:0047617">
    <property type="term" value="F:fatty acyl-CoA hydrolase activity"/>
    <property type="evidence" value="ECO:0007669"/>
    <property type="project" value="TreeGrafter"/>
</dbReference>
<dbReference type="Pfam" id="PF13279">
    <property type="entry name" value="4HBT_2"/>
    <property type="match status" value="1"/>
</dbReference>
<evidence type="ECO:0000256" key="1">
    <source>
        <dbReference type="SAM" id="MobiDB-lite"/>
    </source>
</evidence>
<dbReference type="InterPro" id="IPR029069">
    <property type="entry name" value="HotDog_dom_sf"/>
</dbReference>
<dbReference type="PANTHER" id="PTHR31793:SF24">
    <property type="entry name" value="LONG-CHAIN ACYL-COA THIOESTERASE FADM"/>
    <property type="match status" value="1"/>
</dbReference>
<organism evidence="2 3">
    <name type="scientific">Sphaerimonospora thailandensis</name>
    <dbReference type="NCBI Taxonomy" id="795644"/>
    <lineage>
        <taxon>Bacteria</taxon>
        <taxon>Bacillati</taxon>
        <taxon>Actinomycetota</taxon>
        <taxon>Actinomycetes</taxon>
        <taxon>Streptosporangiales</taxon>
        <taxon>Streptosporangiaceae</taxon>
        <taxon>Sphaerimonospora</taxon>
    </lineage>
</organism>
<dbReference type="Proteomes" id="UP000610966">
    <property type="component" value="Unassembled WGS sequence"/>
</dbReference>
<dbReference type="SUPFAM" id="SSF54637">
    <property type="entry name" value="Thioesterase/thiol ester dehydrase-isomerase"/>
    <property type="match status" value="1"/>
</dbReference>
<dbReference type="Gene3D" id="3.10.129.10">
    <property type="entry name" value="Hotdog Thioesterase"/>
    <property type="match status" value="1"/>
</dbReference>
<sequence length="164" mass="18876">MVYVSAVTDSHHPTTFHGPTTPQPPGDAESTSRFVFERSVRFGDIDSLGHVNNVRFFDYLEDARVAMLHPLRRENGGARLGLVVARHEIDYRRALDFRIEPVRVEVWVTEITPVRFNLAYEIRDDDALYVEARSVMVAFDVAEARPRRLDEDELVHLKRFLTAP</sequence>
<dbReference type="InterPro" id="IPR050563">
    <property type="entry name" value="4-hydroxybenzoyl-CoA_TE"/>
</dbReference>
<comment type="caution">
    <text evidence="2">The sequence shown here is derived from an EMBL/GenBank/DDBJ whole genome shotgun (WGS) entry which is preliminary data.</text>
</comment>
<evidence type="ECO:0000313" key="2">
    <source>
        <dbReference type="EMBL" id="GIH71760.1"/>
    </source>
</evidence>
<accession>A0A8J3RBV9</accession>